<dbReference type="PANTHER" id="PTHR22835">
    <property type="entry name" value="ZINC FINGER FYVE DOMAIN CONTAINING PROTEIN"/>
    <property type="match status" value="1"/>
</dbReference>
<accession>A0AAD4VU22</accession>
<dbReference type="EMBL" id="JAJFAZ020000004">
    <property type="protein sequence ID" value="KAI5331304.1"/>
    <property type="molecule type" value="Genomic_DNA"/>
</dbReference>
<evidence type="ECO:0000313" key="4">
    <source>
        <dbReference type="EMBL" id="KAI5331304.1"/>
    </source>
</evidence>
<protein>
    <recommendedName>
        <fullName evidence="6">GDSL-like Lipase/Acylhydrolase superfamily protein</fullName>
    </recommendedName>
</protein>
<organism evidence="4 5">
    <name type="scientific">Prunus dulcis</name>
    <name type="common">Almond</name>
    <name type="synonym">Amygdalus dulcis</name>
    <dbReference type="NCBI Taxonomy" id="3755"/>
    <lineage>
        <taxon>Eukaryota</taxon>
        <taxon>Viridiplantae</taxon>
        <taxon>Streptophyta</taxon>
        <taxon>Embryophyta</taxon>
        <taxon>Tracheophyta</taxon>
        <taxon>Spermatophyta</taxon>
        <taxon>Magnoliopsida</taxon>
        <taxon>eudicotyledons</taxon>
        <taxon>Gunneridae</taxon>
        <taxon>Pentapetalae</taxon>
        <taxon>rosids</taxon>
        <taxon>fabids</taxon>
        <taxon>Rosales</taxon>
        <taxon>Rosaceae</taxon>
        <taxon>Amygdaloideae</taxon>
        <taxon>Amygdaleae</taxon>
        <taxon>Prunus</taxon>
    </lineage>
</organism>
<evidence type="ECO:0000256" key="3">
    <source>
        <dbReference type="SAM" id="MobiDB-lite"/>
    </source>
</evidence>
<comment type="similarity">
    <text evidence="1">Belongs to the 'GDSL' lipolytic enzyme family.</text>
</comment>
<evidence type="ECO:0000256" key="2">
    <source>
        <dbReference type="ARBA" id="ARBA00023180"/>
    </source>
</evidence>
<dbReference type="PANTHER" id="PTHR22835:SF683">
    <property type="entry name" value="OS05G0506800 PROTEIN"/>
    <property type="match status" value="1"/>
</dbReference>
<dbReference type="Gene3D" id="3.40.50.1110">
    <property type="entry name" value="SGNH hydrolase"/>
    <property type="match status" value="1"/>
</dbReference>
<dbReference type="AlphaFoldDB" id="A0AAD4VU22"/>
<feature type="region of interest" description="Disordered" evidence="3">
    <location>
        <begin position="1"/>
        <end position="21"/>
    </location>
</feature>
<keyword evidence="5" id="KW-1185">Reference proteome</keyword>
<proteinExistence type="inferred from homology"/>
<comment type="caution">
    <text evidence="4">The sequence shown here is derived from an EMBL/GenBank/DDBJ whole genome shotgun (WGS) entry which is preliminary data.</text>
</comment>
<reference evidence="4 5" key="1">
    <citation type="journal article" date="2022" name="G3 (Bethesda)">
        <title>Whole-genome sequence and methylome profiling of the almond [Prunus dulcis (Mill.) D.A. Webb] cultivar 'Nonpareil'.</title>
        <authorList>
            <person name="D'Amico-Willman K.M."/>
            <person name="Ouma W.Z."/>
            <person name="Meulia T."/>
            <person name="Sideli G.M."/>
            <person name="Gradziel T.M."/>
            <person name="Fresnedo-Ramirez J."/>
        </authorList>
    </citation>
    <scope>NUCLEOTIDE SEQUENCE [LARGE SCALE GENOMIC DNA]</scope>
    <source>
        <strain evidence="4">Clone GOH B32 T37-40</strain>
    </source>
</reference>
<dbReference type="InterPro" id="IPR001087">
    <property type="entry name" value="GDSL"/>
</dbReference>
<dbReference type="InterPro" id="IPR036514">
    <property type="entry name" value="SGNH_hydro_sf"/>
</dbReference>
<sequence>MAAIDSNGNTPPRRDLVEPPPPMIESSLYSIVSGYKDWDFHHPAVLGCFNSVISFGDSLTDAGNLYNSSPNRSLHYFQPPYGKTYFHHPTGRCSDGLLIIDFIAQFLGLPFVPPFLQSLNSNQSVQNFEAGVDFAVIGATGLDASFLATMEIHIPSTNNSLRIQLEWFKQMLPSLCNTSLGVNRARGSNNFGTRQNPIGCLPTYLSKFETSDKNQYDPSTGCLKWLNEFAQYHNEQLQIELSRI</sequence>
<dbReference type="Pfam" id="PF00657">
    <property type="entry name" value="Lipase_GDSL"/>
    <property type="match status" value="1"/>
</dbReference>
<dbReference type="Proteomes" id="UP001054821">
    <property type="component" value="Chromosome 4"/>
</dbReference>
<feature type="compositionally biased region" description="Polar residues" evidence="3">
    <location>
        <begin position="1"/>
        <end position="10"/>
    </location>
</feature>
<evidence type="ECO:0008006" key="6">
    <source>
        <dbReference type="Google" id="ProtNLM"/>
    </source>
</evidence>
<evidence type="ECO:0000256" key="1">
    <source>
        <dbReference type="ARBA" id="ARBA00008668"/>
    </source>
</evidence>
<name>A0AAD4VU22_PRUDU</name>
<dbReference type="GO" id="GO:0016788">
    <property type="term" value="F:hydrolase activity, acting on ester bonds"/>
    <property type="evidence" value="ECO:0007669"/>
    <property type="project" value="InterPro"/>
</dbReference>
<keyword evidence="2" id="KW-0325">Glycoprotein</keyword>
<evidence type="ECO:0000313" key="5">
    <source>
        <dbReference type="Proteomes" id="UP001054821"/>
    </source>
</evidence>
<gene>
    <name evidence="4" type="ORF">L3X38_021430</name>
</gene>